<keyword evidence="1" id="KW-0472">Membrane</keyword>
<gene>
    <name evidence="2" type="ORF">COT81_01010</name>
</gene>
<keyword evidence="1" id="KW-0812">Transmembrane</keyword>
<dbReference type="Proteomes" id="UP000230935">
    <property type="component" value="Unassembled WGS sequence"/>
</dbReference>
<keyword evidence="1" id="KW-1133">Transmembrane helix</keyword>
<feature type="transmembrane region" description="Helical" evidence="1">
    <location>
        <begin position="126"/>
        <end position="143"/>
    </location>
</feature>
<sequence length="150" mass="17020">MTLIVIMLSIILGLAGLLVTGLYLNNVSDELSDNFQFWNFFSRQEYLHRSQKIRDYLLTVILIIILLGVNIFVLDNLMPRIWLAVIFTILAVPLFITRKYMALGFLSILLLLPIIFLLEFASQTGLLGLLILISIILLAPALVRQFKGGR</sequence>
<feature type="transmembrane region" description="Helical" evidence="1">
    <location>
        <begin position="56"/>
        <end position="74"/>
    </location>
</feature>
<organism evidence="2 3">
    <name type="scientific">Candidatus Buchananbacteria bacterium CG10_big_fil_rev_8_21_14_0_10_42_9</name>
    <dbReference type="NCBI Taxonomy" id="1974526"/>
    <lineage>
        <taxon>Bacteria</taxon>
        <taxon>Candidatus Buchananiibacteriota</taxon>
    </lineage>
</organism>
<feature type="transmembrane region" description="Helical" evidence="1">
    <location>
        <begin position="103"/>
        <end position="120"/>
    </location>
</feature>
<feature type="transmembrane region" description="Helical" evidence="1">
    <location>
        <begin position="6"/>
        <end position="24"/>
    </location>
</feature>
<dbReference type="AlphaFoldDB" id="A0A2H0W4G1"/>
<feature type="transmembrane region" description="Helical" evidence="1">
    <location>
        <begin position="80"/>
        <end position="96"/>
    </location>
</feature>
<name>A0A2H0W4G1_9BACT</name>
<comment type="caution">
    <text evidence="2">The sequence shown here is derived from an EMBL/GenBank/DDBJ whole genome shotgun (WGS) entry which is preliminary data.</text>
</comment>
<evidence type="ECO:0000313" key="2">
    <source>
        <dbReference type="EMBL" id="PIS05461.1"/>
    </source>
</evidence>
<reference evidence="3" key="1">
    <citation type="submission" date="2017-09" db="EMBL/GenBank/DDBJ databases">
        <title>Depth-based differentiation of microbial function through sediment-hosted aquifers and enrichment of novel symbionts in the deep terrestrial subsurface.</title>
        <authorList>
            <person name="Probst A.J."/>
            <person name="Ladd B."/>
            <person name="Jarett J.K."/>
            <person name="Geller-Mcgrath D.E."/>
            <person name="Sieber C.M.K."/>
            <person name="Emerson J.B."/>
            <person name="Anantharaman K."/>
            <person name="Thomas B.C."/>
            <person name="Malmstrom R."/>
            <person name="Stieglmeier M."/>
            <person name="Klingl A."/>
            <person name="Woyke T."/>
            <person name="Ryan C.M."/>
            <person name="Banfield J.F."/>
        </authorList>
    </citation>
    <scope>NUCLEOTIDE SEQUENCE [LARGE SCALE GENOMIC DNA]</scope>
</reference>
<evidence type="ECO:0000313" key="3">
    <source>
        <dbReference type="Proteomes" id="UP000230935"/>
    </source>
</evidence>
<evidence type="ECO:0000256" key="1">
    <source>
        <dbReference type="SAM" id="Phobius"/>
    </source>
</evidence>
<accession>A0A2H0W4G1</accession>
<protein>
    <submittedName>
        <fullName evidence="2">Uncharacterized protein</fullName>
    </submittedName>
</protein>
<proteinExistence type="predicted"/>
<dbReference type="EMBL" id="PEZZ01000006">
    <property type="protein sequence ID" value="PIS05461.1"/>
    <property type="molecule type" value="Genomic_DNA"/>
</dbReference>